<name>A0AAP5IGD1_9CYAN</name>
<reference evidence="3" key="1">
    <citation type="journal article" date="2021" name="Science">
        <title>Hunting the eagle killer: A cyanobacterial neurotoxin causes vacuolar myelinopathy.</title>
        <authorList>
            <person name="Breinlinger S."/>
            <person name="Phillips T.J."/>
            <person name="Haram B.N."/>
            <person name="Mares J."/>
            <person name="Martinez Yerena J.A."/>
            <person name="Hrouzek P."/>
            <person name="Sobotka R."/>
            <person name="Henderson W.M."/>
            <person name="Schmieder P."/>
            <person name="Williams S.M."/>
            <person name="Lauderdale J.D."/>
            <person name="Wilde H.D."/>
            <person name="Gerrin W."/>
            <person name="Kust A."/>
            <person name="Washington J.W."/>
            <person name="Wagner C."/>
            <person name="Geier B."/>
            <person name="Liebeke M."/>
            <person name="Enke H."/>
            <person name="Niedermeyer T.H.J."/>
            <person name="Wilde S.B."/>
        </authorList>
    </citation>
    <scope>NUCLEOTIDE SEQUENCE [LARGE SCALE GENOMIC DNA]</scope>
    <source>
        <strain evidence="3">Thurmond2011</strain>
    </source>
</reference>
<evidence type="ECO:0000313" key="3">
    <source>
        <dbReference type="Proteomes" id="UP000667802"/>
    </source>
</evidence>
<comment type="caution">
    <text evidence="2">The sequence shown here is derived from an EMBL/GenBank/DDBJ whole genome shotgun (WGS) entry which is preliminary data.</text>
</comment>
<evidence type="ECO:0000313" key="2">
    <source>
        <dbReference type="EMBL" id="MDR9900884.1"/>
    </source>
</evidence>
<proteinExistence type="predicted"/>
<protein>
    <submittedName>
        <fullName evidence="2">Uncharacterized protein</fullName>
    </submittedName>
</protein>
<dbReference type="RefSeq" id="WP_208343404.1">
    <property type="nucleotide sequence ID" value="NZ_CAWQFN010000310.1"/>
</dbReference>
<dbReference type="Proteomes" id="UP000667802">
    <property type="component" value="Unassembled WGS sequence"/>
</dbReference>
<dbReference type="EMBL" id="JAALHA020000041">
    <property type="protein sequence ID" value="MDR9900884.1"/>
    <property type="molecule type" value="Genomic_DNA"/>
</dbReference>
<sequence length="113" mass="12975">MQFATAKYQIDKAKAKAFVAYYAYMRKAAQLEKRVQATQKHIDAAYTHFESVQDARSNAILAGLNQQARLGEQGIQHQAAMKQQRNDIRAQNSQRRRELREELRTGHLQGSNN</sequence>
<feature type="compositionally biased region" description="Basic and acidic residues" evidence="1">
    <location>
        <begin position="95"/>
        <end position="105"/>
    </location>
</feature>
<evidence type="ECO:0000256" key="1">
    <source>
        <dbReference type="SAM" id="MobiDB-lite"/>
    </source>
</evidence>
<keyword evidence="3" id="KW-1185">Reference proteome</keyword>
<dbReference type="AlphaFoldDB" id="A0AAP5IGD1"/>
<organism evidence="2 3">
    <name type="scientific">Aetokthonos hydrillicola Thurmond2011</name>
    <dbReference type="NCBI Taxonomy" id="2712845"/>
    <lineage>
        <taxon>Bacteria</taxon>
        <taxon>Bacillati</taxon>
        <taxon>Cyanobacteriota</taxon>
        <taxon>Cyanophyceae</taxon>
        <taxon>Nostocales</taxon>
        <taxon>Hapalosiphonaceae</taxon>
        <taxon>Aetokthonos</taxon>
    </lineage>
</organism>
<accession>A0AAP5IGD1</accession>
<feature type="region of interest" description="Disordered" evidence="1">
    <location>
        <begin position="74"/>
        <end position="113"/>
    </location>
</feature>
<gene>
    <name evidence="2" type="ORF">G7B40_041095</name>
</gene>